<dbReference type="SUPFAM" id="SSF159275">
    <property type="entry name" value="PA1994-like"/>
    <property type="match status" value="1"/>
</dbReference>
<gene>
    <name evidence="1" type="ORF">HNR13_001952</name>
</gene>
<proteinExistence type="predicted"/>
<dbReference type="InterPro" id="IPR009467">
    <property type="entry name" value="Glycolipid-bd_prot_put"/>
</dbReference>
<dbReference type="RefSeq" id="WP_218881207.1">
    <property type="nucleotide sequence ID" value="NZ_BAABEH010000001.1"/>
</dbReference>
<dbReference type="EMBL" id="JACCFL010000001">
    <property type="protein sequence ID" value="NYJ23665.1"/>
    <property type="molecule type" value="Genomic_DNA"/>
</dbReference>
<comment type="caution">
    <text evidence="1">The sequence shown here is derived from an EMBL/GenBank/DDBJ whole genome shotgun (WGS) entry which is preliminary data.</text>
</comment>
<organism evidence="1 2">
    <name type="scientific">Leifsonia shinshuensis</name>
    <dbReference type="NCBI Taxonomy" id="150026"/>
    <lineage>
        <taxon>Bacteria</taxon>
        <taxon>Bacillati</taxon>
        <taxon>Actinomycetota</taxon>
        <taxon>Actinomycetes</taxon>
        <taxon>Micrococcales</taxon>
        <taxon>Microbacteriaceae</taxon>
        <taxon>Leifsonia</taxon>
    </lineage>
</organism>
<dbReference type="Pfam" id="PF06475">
    <property type="entry name" value="Glycolipid_bind"/>
    <property type="match status" value="1"/>
</dbReference>
<name>A0A853CYS7_9MICO</name>
<accession>A0A853CYS7</accession>
<evidence type="ECO:0008006" key="3">
    <source>
        <dbReference type="Google" id="ProtNLM"/>
    </source>
</evidence>
<sequence length="211" mass="22999">MRGAVRHVEWVGDEDPERLEAAVVTFAPDRLDALGTSRTTDYVTSWALETGPDWVTSRLSIAVDGRGFTRWLVLTRDAHGRWAAESYTHGDDRYHDEPMAAPGIADPGSLDGALDCDLALCPVTNTMPILRLGALQGLEETELTMAWVDLPSLAVVASRQAYSAAEPFDPGAGRSVVRFRSVGSGFTADLGVDEDGLVIDYPRLARRIRTR</sequence>
<reference evidence="1 2" key="1">
    <citation type="submission" date="2020-07" db="EMBL/GenBank/DDBJ databases">
        <title>Sequencing the genomes of 1000 actinobacteria strains.</title>
        <authorList>
            <person name="Klenk H.-P."/>
        </authorList>
    </citation>
    <scope>NUCLEOTIDE SEQUENCE [LARGE SCALE GENOMIC DNA]</scope>
    <source>
        <strain evidence="1 2">DSM 15165</strain>
    </source>
</reference>
<evidence type="ECO:0000313" key="1">
    <source>
        <dbReference type="EMBL" id="NYJ23665.1"/>
    </source>
</evidence>
<evidence type="ECO:0000313" key="2">
    <source>
        <dbReference type="Proteomes" id="UP000578352"/>
    </source>
</evidence>
<dbReference type="Proteomes" id="UP000578352">
    <property type="component" value="Unassembled WGS sequence"/>
</dbReference>
<dbReference type="AlphaFoldDB" id="A0A853CYS7"/>
<protein>
    <recommendedName>
        <fullName evidence="3">Glycolipid-binding domain-containing protein</fullName>
    </recommendedName>
</protein>